<feature type="transmembrane region" description="Helical" evidence="7">
    <location>
        <begin position="92"/>
        <end position="109"/>
    </location>
</feature>
<keyword evidence="4 7" id="KW-0812">Transmembrane</keyword>
<sequence length="428" mass="50638">LIVIFTYFLSHVIRGLFDTGISGLDIYISRFLRSFPAILPIYFITFYMNNLKLEEFPLDRNEFHMRTLVSFTLGFLASIFMLYLLKLFFQSRFMLFIFYIIAVPLLYGIREVLSRKVPPIRVLIVGSSRQSEEFFEKFSKTTFTGIERIEWKGKTQSIARIKEFLKNNHVDWVVVLGKDYREWMKICTDLGITLSIPLERIVKQPVFFATLERIGDINILSFHRGSQKHLELFVKYTLDKILAFIFLIMAFPLFVVIPIIIKLTSKGPVIFKQVRVGLNGKKFVFYKFRTMYHGADRMRKFLMDFNEMDRVVFKMKNDPRITPVGRILRRFSLDELPQLWNVLKGDMSLVGPRPPLPEEVEEYELWERRRLSMKPGLTCLWQIRGRNEIKFSEWIKMDLEYIDNWSLLLDMKILLKTIPAVFSGRGAY</sequence>
<evidence type="ECO:0000313" key="9">
    <source>
        <dbReference type="EMBL" id="HDI82695.1"/>
    </source>
</evidence>
<dbReference type="InterPro" id="IPR003362">
    <property type="entry name" value="Bact_transf"/>
</dbReference>
<evidence type="ECO:0000259" key="8">
    <source>
        <dbReference type="Pfam" id="PF02397"/>
    </source>
</evidence>
<proteinExistence type="inferred from homology"/>
<evidence type="ECO:0000256" key="3">
    <source>
        <dbReference type="ARBA" id="ARBA00022679"/>
    </source>
</evidence>
<comment type="caution">
    <text evidence="9">The sequence shown here is derived from an EMBL/GenBank/DDBJ whole genome shotgun (WGS) entry which is preliminary data.</text>
</comment>
<evidence type="ECO:0000256" key="2">
    <source>
        <dbReference type="ARBA" id="ARBA00006464"/>
    </source>
</evidence>
<gene>
    <name evidence="9" type="ORF">ENF18_02745</name>
</gene>
<name>A0A7C0VBX6_UNCW3</name>
<dbReference type="AlphaFoldDB" id="A0A7C0VBX6"/>
<keyword evidence="6 7" id="KW-0472">Membrane</keyword>
<dbReference type="Pfam" id="PF02397">
    <property type="entry name" value="Bac_transf"/>
    <property type="match status" value="1"/>
</dbReference>
<dbReference type="GO" id="GO:0016020">
    <property type="term" value="C:membrane"/>
    <property type="evidence" value="ECO:0007669"/>
    <property type="project" value="UniProtKB-SubCell"/>
</dbReference>
<evidence type="ECO:0000256" key="6">
    <source>
        <dbReference type="ARBA" id="ARBA00023136"/>
    </source>
</evidence>
<feature type="domain" description="Bacterial sugar transferase" evidence="8">
    <location>
        <begin position="235"/>
        <end position="422"/>
    </location>
</feature>
<evidence type="ECO:0000256" key="7">
    <source>
        <dbReference type="SAM" id="Phobius"/>
    </source>
</evidence>
<dbReference type="PANTHER" id="PTHR30576:SF10">
    <property type="entry name" value="SLL5057 PROTEIN"/>
    <property type="match status" value="1"/>
</dbReference>
<accession>A0A7C0VBX6</accession>
<feature type="transmembrane region" description="Helical" evidence="7">
    <location>
        <begin position="241"/>
        <end position="261"/>
    </location>
</feature>
<organism evidence="9">
    <name type="scientific">candidate division WOR-3 bacterium</name>
    <dbReference type="NCBI Taxonomy" id="2052148"/>
    <lineage>
        <taxon>Bacteria</taxon>
        <taxon>Bacteria division WOR-3</taxon>
    </lineage>
</organism>
<evidence type="ECO:0000256" key="1">
    <source>
        <dbReference type="ARBA" id="ARBA00004141"/>
    </source>
</evidence>
<feature type="transmembrane region" description="Helical" evidence="7">
    <location>
        <begin position="31"/>
        <end position="48"/>
    </location>
</feature>
<keyword evidence="5 7" id="KW-1133">Transmembrane helix</keyword>
<dbReference type="InterPro" id="IPR017475">
    <property type="entry name" value="EPS_sugar_tfrase"/>
</dbReference>
<feature type="transmembrane region" description="Helical" evidence="7">
    <location>
        <begin position="68"/>
        <end position="85"/>
    </location>
</feature>
<dbReference type="NCBIfam" id="TIGR03025">
    <property type="entry name" value="EPS_sugtrans"/>
    <property type="match status" value="1"/>
</dbReference>
<feature type="non-terminal residue" evidence="9">
    <location>
        <position position="1"/>
    </location>
</feature>
<dbReference type="PANTHER" id="PTHR30576">
    <property type="entry name" value="COLANIC BIOSYNTHESIS UDP-GLUCOSE LIPID CARRIER TRANSFERASE"/>
    <property type="match status" value="1"/>
</dbReference>
<keyword evidence="3 9" id="KW-0808">Transferase</keyword>
<evidence type="ECO:0000256" key="5">
    <source>
        <dbReference type="ARBA" id="ARBA00022989"/>
    </source>
</evidence>
<dbReference type="GO" id="GO:0016780">
    <property type="term" value="F:phosphotransferase activity, for other substituted phosphate groups"/>
    <property type="evidence" value="ECO:0007669"/>
    <property type="project" value="TreeGrafter"/>
</dbReference>
<comment type="similarity">
    <text evidence="2">Belongs to the bacterial sugar transferase family.</text>
</comment>
<evidence type="ECO:0000256" key="4">
    <source>
        <dbReference type="ARBA" id="ARBA00022692"/>
    </source>
</evidence>
<dbReference type="EMBL" id="DQWE01000125">
    <property type="protein sequence ID" value="HDI82695.1"/>
    <property type="molecule type" value="Genomic_DNA"/>
</dbReference>
<comment type="subcellular location">
    <subcellularLocation>
        <location evidence="1">Membrane</location>
        <topology evidence="1">Multi-pass membrane protein</topology>
    </subcellularLocation>
</comment>
<reference evidence="9" key="1">
    <citation type="journal article" date="2020" name="mSystems">
        <title>Genome- and Community-Level Interaction Insights into Carbon Utilization and Element Cycling Functions of Hydrothermarchaeota in Hydrothermal Sediment.</title>
        <authorList>
            <person name="Zhou Z."/>
            <person name="Liu Y."/>
            <person name="Xu W."/>
            <person name="Pan J."/>
            <person name="Luo Z.H."/>
            <person name="Li M."/>
        </authorList>
    </citation>
    <scope>NUCLEOTIDE SEQUENCE [LARGE SCALE GENOMIC DNA]</scope>
    <source>
        <strain evidence="9">HyVt-102</strain>
    </source>
</reference>
<dbReference type="Proteomes" id="UP000885847">
    <property type="component" value="Unassembled WGS sequence"/>
</dbReference>
<protein>
    <submittedName>
        <fullName evidence="9">Sugar transferase</fullName>
    </submittedName>
</protein>